<dbReference type="OrthoDB" id="9795264at2"/>
<protein>
    <submittedName>
        <fullName evidence="1">DUF2922 family protein</fullName>
    </submittedName>
</protein>
<accession>A0A6I1MTJ9</accession>
<organism evidence="1 2">
    <name type="scientific">Clostridium tarantellae</name>
    <dbReference type="NCBI Taxonomy" id="39493"/>
    <lineage>
        <taxon>Bacteria</taxon>
        <taxon>Bacillati</taxon>
        <taxon>Bacillota</taxon>
        <taxon>Clostridia</taxon>
        <taxon>Eubacteriales</taxon>
        <taxon>Clostridiaceae</taxon>
        <taxon>Clostridium</taxon>
    </lineage>
</organism>
<gene>
    <name evidence="1" type="ORF">GBZ86_10545</name>
</gene>
<evidence type="ECO:0000313" key="2">
    <source>
        <dbReference type="Proteomes" id="UP000430345"/>
    </source>
</evidence>
<name>A0A6I1MTJ9_9CLOT</name>
<dbReference type="Proteomes" id="UP000430345">
    <property type="component" value="Unassembled WGS sequence"/>
</dbReference>
<proteinExistence type="predicted"/>
<comment type="caution">
    <text evidence="1">The sequence shown here is derived from an EMBL/GenBank/DDBJ whole genome shotgun (WGS) entry which is preliminary data.</text>
</comment>
<keyword evidence="2" id="KW-1185">Reference proteome</keyword>
<evidence type="ECO:0000313" key="1">
    <source>
        <dbReference type="EMBL" id="MPQ44201.1"/>
    </source>
</evidence>
<dbReference type="AlphaFoldDB" id="A0A6I1MTJ9"/>
<dbReference type="InterPro" id="IPR021321">
    <property type="entry name" value="DUF2922"/>
</dbReference>
<dbReference type="Pfam" id="PF11148">
    <property type="entry name" value="DUF2922"/>
    <property type="match status" value="1"/>
</dbReference>
<reference evidence="1 2" key="1">
    <citation type="submission" date="2019-10" db="EMBL/GenBank/DDBJ databases">
        <title>The Genome Sequence of Clostridium tarantellae Isolated from Fish Brain.</title>
        <authorList>
            <person name="Bano L."/>
            <person name="Kiel M."/>
            <person name="Sales G."/>
            <person name="Doxey A.C."/>
            <person name="Mansfield M.J."/>
            <person name="Schiavone M."/>
            <person name="Rossetto O."/>
            <person name="Pirazzini M."/>
            <person name="Dobrindt U."/>
            <person name="Montecucco C."/>
        </authorList>
    </citation>
    <scope>NUCLEOTIDE SEQUENCE [LARGE SCALE GENOMIC DNA]</scope>
    <source>
        <strain evidence="1 2">DSM 3997</strain>
    </source>
</reference>
<dbReference type="EMBL" id="WHJC01000167">
    <property type="protein sequence ID" value="MPQ44201.1"/>
    <property type="molecule type" value="Genomic_DNA"/>
</dbReference>
<sequence>MVFKDEKNENISLSIRNINDITNEQVNGCMDTILEKNIFESKDGMNLVSKVSARIVHTTTTPYEFQ</sequence>